<dbReference type="InterPro" id="IPR058548">
    <property type="entry name" value="MlaB-like_STAS"/>
</dbReference>
<dbReference type="PANTHER" id="PTHR35849:SF1">
    <property type="entry name" value="INTERMEMBRANE PHOSPHOLIPID TRANSPORT SYSTEM BINDING PROTEIN MLAB"/>
    <property type="match status" value="1"/>
</dbReference>
<organism evidence="2 3">
    <name type="scientific">Candidatus Regiella insecticola</name>
    <dbReference type="NCBI Taxonomy" id="138073"/>
    <lineage>
        <taxon>Bacteria</taxon>
        <taxon>Pseudomonadati</taxon>
        <taxon>Pseudomonadota</taxon>
        <taxon>Gammaproteobacteria</taxon>
        <taxon>Enterobacterales</taxon>
        <taxon>Enterobacteriaceae</taxon>
        <taxon>aphid secondary symbionts</taxon>
        <taxon>Candidatus Regiella</taxon>
    </lineage>
</organism>
<name>A0A6L2ZQB6_9ENTR</name>
<accession>A0A6L2ZQB6</accession>
<reference evidence="2 3" key="1">
    <citation type="submission" date="2020-06" db="EMBL/GenBank/DDBJ databases">
        <title>The genome sequence of Candidatus Regiella insecticola strain Tut.</title>
        <authorList>
            <person name="Nikoh N."/>
            <person name="Tsuchida T."/>
            <person name="Koga R."/>
            <person name="Oshima K."/>
            <person name="Hattori M."/>
            <person name="Fukatsu T."/>
        </authorList>
    </citation>
    <scope>NUCLEOTIDE SEQUENCE [LARGE SCALE GENOMIC DNA]</scope>
    <source>
        <strain evidence="2 3">Tut</strain>
    </source>
</reference>
<dbReference type="AlphaFoldDB" id="A0A6L2ZQB6"/>
<evidence type="ECO:0000313" key="3">
    <source>
        <dbReference type="Proteomes" id="UP000504714"/>
    </source>
</evidence>
<dbReference type="PANTHER" id="PTHR35849">
    <property type="entry name" value="BLR2341 PROTEIN"/>
    <property type="match status" value="1"/>
</dbReference>
<dbReference type="RefSeq" id="WP_176488439.1">
    <property type="nucleotide sequence ID" value="NZ_BLXO01000005.1"/>
</dbReference>
<dbReference type="NCBIfam" id="NF033618">
    <property type="entry name" value="mlaB_1"/>
    <property type="match status" value="1"/>
</dbReference>
<dbReference type="InterPro" id="IPR052746">
    <property type="entry name" value="MlaB_ABC_Transporter"/>
</dbReference>
<dbReference type="InterPro" id="IPR002645">
    <property type="entry name" value="STAS_dom"/>
</dbReference>
<dbReference type="InterPro" id="IPR049743">
    <property type="entry name" value="MlaB"/>
</dbReference>
<dbReference type="EMBL" id="BLXO01000005">
    <property type="protein sequence ID" value="GFN46719.1"/>
    <property type="molecule type" value="Genomic_DNA"/>
</dbReference>
<dbReference type="SUPFAM" id="SSF52091">
    <property type="entry name" value="SpoIIaa-like"/>
    <property type="match status" value="1"/>
</dbReference>
<dbReference type="InterPro" id="IPR036513">
    <property type="entry name" value="STAS_dom_sf"/>
</dbReference>
<proteinExistence type="predicted"/>
<feature type="domain" description="STAS" evidence="1">
    <location>
        <begin position="42"/>
        <end position="97"/>
    </location>
</feature>
<gene>
    <name evidence="2" type="primary">mlaB</name>
    <name evidence="2" type="ORF">RINTU1_24480</name>
</gene>
<dbReference type="Proteomes" id="UP000504714">
    <property type="component" value="Unassembled WGS sequence"/>
</dbReference>
<evidence type="ECO:0000313" key="2">
    <source>
        <dbReference type="EMBL" id="GFN46719.1"/>
    </source>
</evidence>
<evidence type="ECO:0000259" key="1">
    <source>
        <dbReference type="PROSITE" id="PS50801"/>
    </source>
</evidence>
<dbReference type="Gene3D" id="3.30.750.24">
    <property type="entry name" value="STAS domain"/>
    <property type="match status" value="1"/>
</dbReference>
<dbReference type="PROSITE" id="PS50801">
    <property type="entry name" value="STAS"/>
    <property type="match status" value="1"/>
</dbReference>
<comment type="caution">
    <text evidence="2">The sequence shown here is derived from an EMBL/GenBank/DDBJ whole genome shotgun (WGS) entry which is preliminary data.</text>
</comment>
<protein>
    <submittedName>
        <fullName evidence="2">Putative anti-sigma B factor antagonist</fullName>
    </submittedName>
</protein>
<dbReference type="Pfam" id="PF13466">
    <property type="entry name" value="STAS_2"/>
    <property type="match status" value="1"/>
</dbReference>
<dbReference type="CDD" id="cd07043">
    <property type="entry name" value="STAS_anti-anti-sigma_factors"/>
    <property type="match status" value="1"/>
</dbReference>
<sequence length="97" mass="11032">MIGKLNWQLQTNSLLLQGDLDRDTLLPLWQQRNKLLTDIDCIDVTQLQRVDSAGLALLVHLIHFKSQQKNIKLAISGISDQLATLIKLYNLQQIISI</sequence>